<reference evidence="2" key="1">
    <citation type="submission" date="2025-08" db="UniProtKB">
        <authorList>
            <consortium name="RefSeq"/>
        </authorList>
    </citation>
    <scope>IDENTIFICATION</scope>
</reference>
<name>A0A1S3P9K7_SALSA</name>
<dbReference type="Proteomes" id="UP001652741">
    <property type="component" value="Chromosome ssa23"/>
</dbReference>
<sequence length="88" mass="9935">MSSSPRPNMEFQALHQAHRNRCKNTDAYMCRHSLSFHLHHTLRTELFASFLYLLEQIPLGGHGNPTPGTLPSQVPFSVLETIQLHGGK</sequence>
<evidence type="ECO:0000313" key="1">
    <source>
        <dbReference type="Proteomes" id="UP001652741"/>
    </source>
</evidence>
<dbReference type="GeneID" id="106584007"/>
<proteinExistence type="predicted"/>
<gene>
    <name evidence="2" type="primary">LOC106584007</name>
</gene>
<dbReference type="KEGG" id="sasa:106584007"/>
<dbReference type="AlphaFoldDB" id="A0A1S3P9K7"/>
<keyword evidence="1" id="KW-1185">Reference proteome</keyword>
<accession>A0A1S3P9K7</accession>
<protein>
    <submittedName>
        <fullName evidence="2">N-terminal Xaa-Pro-Lys N-methyltransferase 2</fullName>
    </submittedName>
</protein>
<dbReference type="RefSeq" id="XP_014024217.2">
    <property type="nucleotide sequence ID" value="XM_014168742.2"/>
</dbReference>
<evidence type="ECO:0000313" key="2">
    <source>
        <dbReference type="RefSeq" id="XP_014024217.2"/>
    </source>
</evidence>
<organism evidence="1 2">
    <name type="scientific">Salmo salar</name>
    <name type="common">Atlantic salmon</name>
    <dbReference type="NCBI Taxonomy" id="8030"/>
    <lineage>
        <taxon>Eukaryota</taxon>
        <taxon>Metazoa</taxon>
        <taxon>Chordata</taxon>
        <taxon>Craniata</taxon>
        <taxon>Vertebrata</taxon>
        <taxon>Euteleostomi</taxon>
        <taxon>Actinopterygii</taxon>
        <taxon>Neopterygii</taxon>
        <taxon>Teleostei</taxon>
        <taxon>Protacanthopterygii</taxon>
        <taxon>Salmoniformes</taxon>
        <taxon>Salmonidae</taxon>
        <taxon>Salmoninae</taxon>
        <taxon>Salmo</taxon>
    </lineage>
</organism>